<dbReference type="SUPFAM" id="SSF52172">
    <property type="entry name" value="CheY-like"/>
    <property type="match status" value="1"/>
</dbReference>
<organism evidence="4 5">
    <name type="scientific">Brevundimonas mediterranea</name>
    <dbReference type="NCBI Taxonomy" id="74329"/>
    <lineage>
        <taxon>Bacteria</taxon>
        <taxon>Pseudomonadati</taxon>
        <taxon>Pseudomonadota</taxon>
        <taxon>Alphaproteobacteria</taxon>
        <taxon>Caulobacterales</taxon>
        <taxon>Caulobacteraceae</taxon>
        <taxon>Brevundimonas</taxon>
    </lineage>
</organism>
<accession>A0AB37E338</accession>
<dbReference type="PROSITE" id="PS50110">
    <property type="entry name" value="RESPONSE_REGULATORY"/>
    <property type="match status" value="1"/>
</dbReference>
<gene>
    <name evidence="4" type="ORF">GYM46_00465</name>
</gene>
<dbReference type="PANTHER" id="PTHR44591:SF3">
    <property type="entry name" value="RESPONSE REGULATORY DOMAIN-CONTAINING PROTEIN"/>
    <property type="match status" value="1"/>
</dbReference>
<dbReference type="Proteomes" id="UP000501325">
    <property type="component" value="Chromosome"/>
</dbReference>
<dbReference type="Gene3D" id="3.40.50.2300">
    <property type="match status" value="1"/>
</dbReference>
<dbReference type="KEGG" id="bmed:GYM46_00465"/>
<dbReference type="AlphaFoldDB" id="A0AB37E338"/>
<keyword evidence="1 2" id="KW-0597">Phosphoprotein</keyword>
<evidence type="ECO:0000256" key="1">
    <source>
        <dbReference type="ARBA" id="ARBA00022553"/>
    </source>
</evidence>
<proteinExistence type="predicted"/>
<evidence type="ECO:0000259" key="3">
    <source>
        <dbReference type="PROSITE" id="PS50110"/>
    </source>
</evidence>
<feature type="domain" description="Response regulatory" evidence="3">
    <location>
        <begin position="12"/>
        <end position="124"/>
    </location>
</feature>
<evidence type="ECO:0000313" key="4">
    <source>
        <dbReference type="EMBL" id="QIH71587.1"/>
    </source>
</evidence>
<feature type="modified residue" description="4-aspartylphosphate" evidence="2">
    <location>
        <position position="60"/>
    </location>
</feature>
<reference evidence="4 5" key="1">
    <citation type="submission" date="2020-01" db="EMBL/GenBank/DDBJ databases">
        <authorList>
            <person name="Wang S."/>
        </authorList>
    </citation>
    <scope>NUCLEOTIDE SEQUENCE [LARGE SCALE GENOMIC DNA]</scope>
    <source>
        <strain evidence="4 5">D151-2-6</strain>
    </source>
</reference>
<dbReference type="InterPro" id="IPR001789">
    <property type="entry name" value="Sig_transdc_resp-reg_receiver"/>
</dbReference>
<evidence type="ECO:0000313" key="5">
    <source>
        <dbReference type="Proteomes" id="UP000501325"/>
    </source>
</evidence>
<dbReference type="PANTHER" id="PTHR44591">
    <property type="entry name" value="STRESS RESPONSE REGULATOR PROTEIN 1"/>
    <property type="match status" value="1"/>
</dbReference>
<dbReference type="Pfam" id="PF00072">
    <property type="entry name" value="Response_reg"/>
    <property type="match status" value="1"/>
</dbReference>
<name>A0AB37E338_9CAUL</name>
<dbReference type="InterPro" id="IPR011006">
    <property type="entry name" value="CheY-like_superfamily"/>
</dbReference>
<dbReference type="CDD" id="cd00156">
    <property type="entry name" value="REC"/>
    <property type="match status" value="1"/>
</dbReference>
<dbReference type="SMART" id="SM00448">
    <property type="entry name" value="REC"/>
    <property type="match status" value="1"/>
</dbReference>
<dbReference type="InterPro" id="IPR050595">
    <property type="entry name" value="Bact_response_regulator"/>
</dbReference>
<protein>
    <submittedName>
        <fullName evidence="4">Response regulator</fullName>
    </submittedName>
</protein>
<evidence type="ECO:0000256" key="2">
    <source>
        <dbReference type="PROSITE-ProRule" id="PRU00169"/>
    </source>
</evidence>
<dbReference type="GO" id="GO:0000160">
    <property type="term" value="P:phosphorelay signal transduction system"/>
    <property type="evidence" value="ECO:0007669"/>
    <property type="project" value="InterPro"/>
</dbReference>
<dbReference type="RefSeq" id="WP_164952570.1">
    <property type="nucleotide sequence ID" value="NZ_UXHF01000025.1"/>
</dbReference>
<dbReference type="EMBL" id="CP048751">
    <property type="protein sequence ID" value="QIH71587.1"/>
    <property type="molecule type" value="Genomic_DNA"/>
</dbReference>
<sequence>MKPSMSLSPPPVVLLVEDDPAVRAALAFALETRNFTVVLAVNAAHALAQDVESAAALILDQNLPDVQGLELLSLLRQQGVAGPAALITTHPPTDLENRARAAGVPIFDKTRLHDGLFAWLADVVRP</sequence>